<sequence>LETIRIAYLQLGDRVTAALHTQIGDRLRLQEQHSGVLQMLDAIHQHSDVIPVPERQIMEQGVDTMIQALATATVQSVDLPSEASIPVTYLQHVGGRGRPRIAIDYDFLSFGLELRGPTGLAPVAGVSSRTVRRHALDYDLVQPTAPVYTEELDETSGNVICTYTASTSAPVSDITDGELDELVHHILEIFPTFGRHMITGHLRQLRHHVPTLCIREFYER</sequence>
<evidence type="ECO:0000313" key="2">
    <source>
        <dbReference type="Proteomes" id="UP001218218"/>
    </source>
</evidence>
<name>A0AAD7AE03_9AGAR</name>
<proteinExistence type="predicted"/>
<accession>A0AAD7AE03</accession>
<dbReference type="Proteomes" id="UP001218218">
    <property type="component" value="Unassembled WGS sequence"/>
</dbReference>
<protein>
    <submittedName>
        <fullName evidence="1">Uncharacterized protein</fullName>
    </submittedName>
</protein>
<organism evidence="1 2">
    <name type="scientific">Mycena albidolilacea</name>
    <dbReference type="NCBI Taxonomy" id="1033008"/>
    <lineage>
        <taxon>Eukaryota</taxon>
        <taxon>Fungi</taxon>
        <taxon>Dikarya</taxon>
        <taxon>Basidiomycota</taxon>
        <taxon>Agaricomycotina</taxon>
        <taxon>Agaricomycetes</taxon>
        <taxon>Agaricomycetidae</taxon>
        <taxon>Agaricales</taxon>
        <taxon>Marasmiineae</taxon>
        <taxon>Mycenaceae</taxon>
        <taxon>Mycena</taxon>
    </lineage>
</organism>
<comment type="caution">
    <text evidence="1">The sequence shown here is derived from an EMBL/GenBank/DDBJ whole genome shotgun (WGS) entry which is preliminary data.</text>
</comment>
<gene>
    <name evidence="1" type="ORF">DFH08DRAFT_653173</name>
</gene>
<dbReference type="EMBL" id="JARIHO010000009">
    <property type="protein sequence ID" value="KAJ7355297.1"/>
    <property type="molecule type" value="Genomic_DNA"/>
</dbReference>
<keyword evidence="2" id="KW-1185">Reference proteome</keyword>
<dbReference type="AlphaFoldDB" id="A0AAD7AE03"/>
<feature type="non-terminal residue" evidence="1">
    <location>
        <position position="1"/>
    </location>
</feature>
<evidence type="ECO:0000313" key="1">
    <source>
        <dbReference type="EMBL" id="KAJ7355297.1"/>
    </source>
</evidence>
<reference evidence="1" key="1">
    <citation type="submission" date="2023-03" db="EMBL/GenBank/DDBJ databases">
        <title>Massive genome expansion in bonnet fungi (Mycena s.s.) driven by repeated elements and novel gene families across ecological guilds.</title>
        <authorList>
            <consortium name="Lawrence Berkeley National Laboratory"/>
            <person name="Harder C.B."/>
            <person name="Miyauchi S."/>
            <person name="Viragh M."/>
            <person name="Kuo A."/>
            <person name="Thoen E."/>
            <person name="Andreopoulos B."/>
            <person name="Lu D."/>
            <person name="Skrede I."/>
            <person name="Drula E."/>
            <person name="Henrissat B."/>
            <person name="Morin E."/>
            <person name="Kohler A."/>
            <person name="Barry K."/>
            <person name="LaButti K."/>
            <person name="Morin E."/>
            <person name="Salamov A."/>
            <person name="Lipzen A."/>
            <person name="Mereny Z."/>
            <person name="Hegedus B."/>
            <person name="Baldrian P."/>
            <person name="Stursova M."/>
            <person name="Weitz H."/>
            <person name="Taylor A."/>
            <person name="Grigoriev I.V."/>
            <person name="Nagy L.G."/>
            <person name="Martin F."/>
            <person name="Kauserud H."/>
        </authorList>
    </citation>
    <scope>NUCLEOTIDE SEQUENCE</scope>
    <source>
        <strain evidence="1">CBHHK002</strain>
    </source>
</reference>
<feature type="non-terminal residue" evidence="1">
    <location>
        <position position="220"/>
    </location>
</feature>